<evidence type="ECO:0000256" key="5">
    <source>
        <dbReference type="ARBA" id="ARBA00023136"/>
    </source>
</evidence>
<keyword evidence="3 6" id="KW-0812">Transmembrane</keyword>
<keyword evidence="2" id="KW-0813">Transport</keyword>
<evidence type="ECO:0000256" key="6">
    <source>
        <dbReference type="SAM" id="Phobius"/>
    </source>
</evidence>
<feature type="transmembrane region" description="Helical" evidence="6">
    <location>
        <begin position="168"/>
        <end position="187"/>
    </location>
</feature>
<reference evidence="7 8" key="1">
    <citation type="submission" date="2016-11" db="EMBL/GenBank/DDBJ databases">
        <authorList>
            <person name="Jaros S."/>
            <person name="Januszkiewicz K."/>
            <person name="Wedrychowicz H."/>
        </authorList>
    </citation>
    <scope>NUCLEOTIDE SEQUENCE [LARGE SCALE GENOMIC DNA]</scope>
    <source>
        <strain evidence="7 8">DSM 19022</strain>
    </source>
</reference>
<dbReference type="FunFam" id="1.10.3860.10:FF:000007">
    <property type="entry name" value="Dicarboxylate/amino acid:cation symporter"/>
    <property type="match status" value="1"/>
</dbReference>
<dbReference type="Gene3D" id="1.10.3860.10">
    <property type="entry name" value="Sodium:dicarboxylate symporter"/>
    <property type="match status" value="1"/>
</dbReference>
<keyword evidence="4 6" id="KW-1133">Transmembrane helix</keyword>
<dbReference type="Pfam" id="PF00375">
    <property type="entry name" value="SDF"/>
    <property type="match status" value="1"/>
</dbReference>
<dbReference type="GO" id="GO:0005886">
    <property type="term" value="C:plasma membrane"/>
    <property type="evidence" value="ECO:0007669"/>
    <property type="project" value="TreeGrafter"/>
</dbReference>
<dbReference type="GO" id="GO:0032329">
    <property type="term" value="P:serine transport"/>
    <property type="evidence" value="ECO:0007669"/>
    <property type="project" value="TreeGrafter"/>
</dbReference>
<evidence type="ECO:0000256" key="2">
    <source>
        <dbReference type="ARBA" id="ARBA00022448"/>
    </source>
</evidence>
<evidence type="ECO:0000256" key="4">
    <source>
        <dbReference type="ARBA" id="ARBA00022989"/>
    </source>
</evidence>
<comment type="subcellular location">
    <subcellularLocation>
        <location evidence="1">Membrane</location>
        <topology evidence="1">Multi-pass membrane protein</topology>
    </subcellularLocation>
</comment>
<dbReference type="AlphaFoldDB" id="A0A1M6EW10"/>
<evidence type="ECO:0000256" key="3">
    <source>
        <dbReference type="ARBA" id="ARBA00022692"/>
    </source>
</evidence>
<dbReference type="SUPFAM" id="SSF118215">
    <property type="entry name" value="Proton glutamate symport protein"/>
    <property type="match status" value="1"/>
</dbReference>
<feature type="transmembrane region" description="Helical" evidence="6">
    <location>
        <begin position="35"/>
        <end position="57"/>
    </location>
</feature>
<feature type="transmembrane region" description="Helical" evidence="6">
    <location>
        <begin position="126"/>
        <end position="148"/>
    </location>
</feature>
<feature type="transmembrane region" description="Helical" evidence="6">
    <location>
        <begin position="307"/>
        <end position="327"/>
    </location>
</feature>
<dbReference type="GO" id="GO:0005295">
    <property type="term" value="F:neutral L-amino acid:sodium symporter activity"/>
    <property type="evidence" value="ECO:0007669"/>
    <property type="project" value="TreeGrafter"/>
</dbReference>
<gene>
    <name evidence="7" type="ORF">SAMN02745176_01731</name>
</gene>
<dbReference type="PANTHER" id="PTHR42865:SF8">
    <property type="entry name" value="SERINE_THREONINE TRANSPORTER SSTT"/>
    <property type="match status" value="1"/>
</dbReference>
<dbReference type="OrthoDB" id="9768885at2"/>
<proteinExistence type="predicted"/>
<feature type="transmembrane region" description="Helical" evidence="6">
    <location>
        <begin position="333"/>
        <end position="358"/>
    </location>
</feature>
<sequence length="389" mass="40666">MKKLGLLPKLIIAIVLGIIIGSIAPQWVIRLLATFNGIFGNFLGFAIPLIIIGFVAPGIGDLGKGAGKLLAITTGIAYISTIISGLTAYFTSATLLPIMLTPGSLAINPENPEEALLSGFFNVEMAPIFGVMTALLLAFTIGIGISVIKGDTLKNFMHEFQEIIEKMISNIIIPLLPYHIAGIFANMTHAGQVATIMSVFAKVFAMIIALHIIIIIVQYLVAGSVAGGNPFKLIKNMLPAYFTAIGTQSSAATIPVTLERTKANGVNDGVADFVIPLCATIHLSGSTITLVSCSMAVMLLNGKAVNLAIMFPFILMLGITMVAAPGVPGGAVMAALGLLETMLGFDQTLLALMIALYLAQDSFGTACNVTGDGAIAVLVNKISGFKLKE</sequence>
<feature type="transmembrane region" description="Helical" evidence="6">
    <location>
        <begin position="7"/>
        <end position="29"/>
    </location>
</feature>
<accession>A0A1M6EW10</accession>
<keyword evidence="5 6" id="KW-0472">Membrane</keyword>
<dbReference type="InterPro" id="IPR001991">
    <property type="entry name" value="Na-dicarboxylate_symporter"/>
</dbReference>
<dbReference type="PRINTS" id="PR00173">
    <property type="entry name" value="EDTRNSPORT"/>
</dbReference>
<evidence type="ECO:0000256" key="1">
    <source>
        <dbReference type="ARBA" id="ARBA00004141"/>
    </source>
</evidence>
<dbReference type="PANTHER" id="PTHR42865">
    <property type="entry name" value="PROTON/GLUTAMATE-ASPARTATE SYMPORTER"/>
    <property type="match status" value="1"/>
</dbReference>
<dbReference type="RefSeq" id="WP_073025812.1">
    <property type="nucleotide sequence ID" value="NZ_FQZS01000010.1"/>
</dbReference>
<keyword evidence="8" id="KW-1185">Reference proteome</keyword>
<feature type="transmembrane region" description="Helical" evidence="6">
    <location>
        <begin position="199"/>
        <end position="226"/>
    </location>
</feature>
<name>A0A1M6EW10_9FIRM</name>
<protein>
    <submittedName>
        <fullName evidence="7">Na+/H+-dicarboxylate symporter</fullName>
    </submittedName>
</protein>
<evidence type="ECO:0000313" key="7">
    <source>
        <dbReference type="EMBL" id="SHI89598.1"/>
    </source>
</evidence>
<dbReference type="Proteomes" id="UP000184442">
    <property type="component" value="Unassembled WGS sequence"/>
</dbReference>
<evidence type="ECO:0000313" key="8">
    <source>
        <dbReference type="Proteomes" id="UP000184442"/>
    </source>
</evidence>
<organism evidence="7 8">
    <name type="scientific">Lutispora thermophila DSM 19022</name>
    <dbReference type="NCBI Taxonomy" id="1122184"/>
    <lineage>
        <taxon>Bacteria</taxon>
        <taxon>Bacillati</taxon>
        <taxon>Bacillota</taxon>
        <taxon>Clostridia</taxon>
        <taxon>Lutisporales</taxon>
        <taxon>Lutisporaceae</taxon>
        <taxon>Lutispora</taxon>
    </lineage>
</organism>
<dbReference type="EMBL" id="FQZS01000010">
    <property type="protein sequence ID" value="SHI89598.1"/>
    <property type="molecule type" value="Genomic_DNA"/>
</dbReference>
<dbReference type="InterPro" id="IPR036458">
    <property type="entry name" value="Na:dicarbo_symporter_sf"/>
</dbReference>
<dbReference type="STRING" id="1122184.SAMN02745176_01731"/>
<feature type="transmembrane region" description="Helical" evidence="6">
    <location>
        <begin position="69"/>
        <end position="90"/>
    </location>
</feature>